<dbReference type="AlphaFoldDB" id="A0AAP2Z8L5"/>
<feature type="transmembrane region" description="Helical" evidence="6">
    <location>
        <begin position="49"/>
        <end position="69"/>
    </location>
</feature>
<accession>A0AAP2Z8L5</accession>
<dbReference type="PROSITE" id="PS50850">
    <property type="entry name" value="MFS"/>
    <property type="match status" value="1"/>
</dbReference>
<dbReference type="EMBL" id="JAOPJZ010000006">
    <property type="protein sequence ID" value="MCU4752283.1"/>
    <property type="molecule type" value="Genomic_DNA"/>
</dbReference>
<evidence type="ECO:0000259" key="7">
    <source>
        <dbReference type="PROSITE" id="PS50850"/>
    </source>
</evidence>
<feature type="transmembrane region" description="Helical" evidence="6">
    <location>
        <begin position="252"/>
        <end position="272"/>
    </location>
</feature>
<evidence type="ECO:0000313" key="8">
    <source>
        <dbReference type="EMBL" id="MCU4752283.1"/>
    </source>
</evidence>
<evidence type="ECO:0000256" key="5">
    <source>
        <dbReference type="ARBA" id="ARBA00023136"/>
    </source>
</evidence>
<feature type="transmembrane region" description="Helical" evidence="6">
    <location>
        <begin position="377"/>
        <end position="398"/>
    </location>
</feature>
<feature type="transmembrane region" description="Helical" evidence="6">
    <location>
        <begin position="148"/>
        <end position="167"/>
    </location>
</feature>
<keyword evidence="2" id="KW-1003">Cell membrane</keyword>
<feature type="transmembrane region" description="Helical" evidence="6">
    <location>
        <begin position="15"/>
        <end position="37"/>
    </location>
</feature>
<feature type="transmembrane region" description="Helical" evidence="6">
    <location>
        <begin position="213"/>
        <end position="232"/>
    </location>
</feature>
<evidence type="ECO:0000256" key="1">
    <source>
        <dbReference type="ARBA" id="ARBA00004651"/>
    </source>
</evidence>
<feature type="transmembrane region" description="Helical" evidence="6">
    <location>
        <begin position="81"/>
        <end position="99"/>
    </location>
</feature>
<keyword evidence="5 6" id="KW-0472">Membrane</keyword>
<keyword evidence="9" id="KW-1185">Reference proteome</keyword>
<feature type="transmembrane region" description="Helical" evidence="6">
    <location>
        <begin position="105"/>
        <end position="127"/>
    </location>
</feature>
<evidence type="ECO:0000256" key="2">
    <source>
        <dbReference type="ARBA" id="ARBA00022475"/>
    </source>
</evidence>
<gene>
    <name evidence="8" type="ORF">OB919_09835</name>
</gene>
<dbReference type="InterPro" id="IPR050189">
    <property type="entry name" value="MFS_Efflux_Transporters"/>
</dbReference>
<dbReference type="GO" id="GO:0005886">
    <property type="term" value="C:plasma membrane"/>
    <property type="evidence" value="ECO:0007669"/>
    <property type="project" value="UniProtKB-SubCell"/>
</dbReference>
<comment type="subcellular location">
    <subcellularLocation>
        <location evidence="1">Cell membrane</location>
        <topology evidence="1">Multi-pass membrane protein</topology>
    </subcellularLocation>
</comment>
<reference evidence="8 9" key="1">
    <citation type="submission" date="2022-09" db="EMBL/GenBank/DDBJ databases">
        <title>Enrichment on poylsaccharides allowed isolation of novel metabolic and taxonomic groups of Haloarchaea.</title>
        <authorList>
            <person name="Sorokin D.Y."/>
            <person name="Elcheninov A.G."/>
            <person name="Khizhniak T.V."/>
            <person name="Kolganova T.V."/>
            <person name="Kublanov I.V."/>
        </authorList>
    </citation>
    <scope>NUCLEOTIDE SEQUENCE [LARGE SCALE GENOMIC DNA]</scope>
    <source>
        <strain evidence="8 9">AArc-curdl1</strain>
    </source>
</reference>
<comment type="caution">
    <text evidence="8">The sequence shown here is derived from an EMBL/GenBank/DDBJ whole genome shotgun (WGS) entry which is preliminary data.</text>
</comment>
<dbReference type="InterPro" id="IPR011701">
    <property type="entry name" value="MFS"/>
</dbReference>
<proteinExistence type="predicted"/>
<keyword evidence="3 6" id="KW-0812">Transmembrane</keyword>
<feature type="transmembrane region" description="Helical" evidence="6">
    <location>
        <begin position="343"/>
        <end position="365"/>
    </location>
</feature>
<dbReference type="PANTHER" id="PTHR43124:SF3">
    <property type="entry name" value="CHLORAMPHENICOL EFFLUX PUMP RV0191"/>
    <property type="match status" value="1"/>
</dbReference>
<evidence type="ECO:0000256" key="4">
    <source>
        <dbReference type="ARBA" id="ARBA00022989"/>
    </source>
</evidence>
<sequence>MSLASIRRPSGRTQVFGSLLAMVFLVNLGRVIYAPLLEPFRTTFGASEAAVGLLATLAWIGSASLRLPTGYLLTKIPRHRVVFVTGLILTASATFAATAQTLETLYLGALAMGMASGMYFVAANPLVSELFPTRVGRMIGIHGTSSQLASVAAPLLVAGYFLIVWPIAAWRVVFLTIAAVALCSTLALYVTARRTELPDAGMADRRLRTALRTQWPIVITAVAFMSFVGLVWNGVFNFYVSFLVETRGFSQGRAQVFLTLLFATGVPAFFFTGRIADRVRFLPLLFAIMGAFSLALVGLTVVDSLVGIIAMTAITGYVIHSMFPAIDTYLLASLPDDSRGSSYALYSSATMPIQAFGSVILGTLLGTGLGYHSVFRGFAVGVALVLFVLIACYSAGWLPHGDNS</sequence>
<evidence type="ECO:0000313" key="9">
    <source>
        <dbReference type="Proteomes" id="UP001321047"/>
    </source>
</evidence>
<evidence type="ECO:0000256" key="6">
    <source>
        <dbReference type="SAM" id="Phobius"/>
    </source>
</evidence>
<dbReference type="InterPro" id="IPR036259">
    <property type="entry name" value="MFS_trans_sf"/>
</dbReference>
<protein>
    <submittedName>
        <fullName evidence="8">MFS transporter</fullName>
    </submittedName>
</protein>
<feature type="domain" description="Major facilitator superfamily (MFS) profile" evidence="7">
    <location>
        <begin position="15"/>
        <end position="394"/>
    </location>
</feature>
<organism evidence="8 9">
    <name type="scientific">Natronosalvus hydrolyticus</name>
    <dbReference type="NCBI Taxonomy" id="2979988"/>
    <lineage>
        <taxon>Archaea</taxon>
        <taxon>Methanobacteriati</taxon>
        <taxon>Methanobacteriota</taxon>
        <taxon>Stenosarchaea group</taxon>
        <taxon>Halobacteria</taxon>
        <taxon>Halobacteriales</taxon>
        <taxon>Natrialbaceae</taxon>
        <taxon>Natronosalvus</taxon>
    </lineage>
</organism>
<dbReference type="InterPro" id="IPR020846">
    <property type="entry name" value="MFS_dom"/>
</dbReference>
<dbReference type="Gene3D" id="1.20.1250.20">
    <property type="entry name" value="MFS general substrate transporter like domains"/>
    <property type="match status" value="2"/>
</dbReference>
<dbReference type="SUPFAM" id="SSF103473">
    <property type="entry name" value="MFS general substrate transporter"/>
    <property type="match status" value="1"/>
</dbReference>
<dbReference type="PANTHER" id="PTHR43124">
    <property type="entry name" value="PURINE EFFLUX PUMP PBUE"/>
    <property type="match status" value="1"/>
</dbReference>
<name>A0AAP2Z8L5_9EURY</name>
<evidence type="ECO:0000256" key="3">
    <source>
        <dbReference type="ARBA" id="ARBA00022692"/>
    </source>
</evidence>
<dbReference type="RefSeq" id="WP_342808625.1">
    <property type="nucleotide sequence ID" value="NZ_JAOPJZ010000006.1"/>
</dbReference>
<feature type="transmembrane region" description="Helical" evidence="6">
    <location>
        <begin position="173"/>
        <end position="192"/>
    </location>
</feature>
<dbReference type="GO" id="GO:0022857">
    <property type="term" value="F:transmembrane transporter activity"/>
    <property type="evidence" value="ECO:0007669"/>
    <property type="project" value="InterPro"/>
</dbReference>
<dbReference type="Proteomes" id="UP001321047">
    <property type="component" value="Unassembled WGS sequence"/>
</dbReference>
<feature type="transmembrane region" description="Helical" evidence="6">
    <location>
        <begin position="284"/>
        <end position="302"/>
    </location>
</feature>
<keyword evidence="4 6" id="KW-1133">Transmembrane helix</keyword>
<dbReference type="Pfam" id="PF07690">
    <property type="entry name" value="MFS_1"/>
    <property type="match status" value="1"/>
</dbReference>